<evidence type="ECO:0000313" key="2">
    <source>
        <dbReference type="EMBL" id="KKM18166.1"/>
    </source>
</evidence>
<proteinExistence type="predicted"/>
<dbReference type="InterPro" id="IPR006342">
    <property type="entry name" value="FkbM_mtfrase"/>
</dbReference>
<reference evidence="2" key="1">
    <citation type="journal article" date="2015" name="Nature">
        <title>Complex archaea that bridge the gap between prokaryotes and eukaryotes.</title>
        <authorList>
            <person name="Spang A."/>
            <person name="Saw J.H."/>
            <person name="Jorgensen S.L."/>
            <person name="Zaremba-Niedzwiedzka K."/>
            <person name="Martijn J."/>
            <person name="Lind A.E."/>
            <person name="van Eijk R."/>
            <person name="Schleper C."/>
            <person name="Guy L."/>
            <person name="Ettema T.J."/>
        </authorList>
    </citation>
    <scope>NUCLEOTIDE SEQUENCE</scope>
</reference>
<dbReference type="InterPro" id="IPR053188">
    <property type="entry name" value="FkbM_Methyltransferase"/>
</dbReference>
<dbReference type="EMBL" id="LAZR01014279">
    <property type="protein sequence ID" value="KKM18166.1"/>
    <property type="molecule type" value="Genomic_DNA"/>
</dbReference>
<organism evidence="2">
    <name type="scientific">marine sediment metagenome</name>
    <dbReference type="NCBI Taxonomy" id="412755"/>
    <lineage>
        <taxon>unclassified sequences</taxon>
        <taxon>metagenomes</taxon>
        <taxon>ecological metagenomes</taxon>
    </lineage>
</organism>
<comment type="caution">
    <text evidence="2">The sequence shown here is derived from an EMBL/GenBank/DDBJ whole genome shotgun (WGS) entry which is preliminary data.</text>
</comment>
<evidence type="ECO:0000259" key="1">
    <source>
        <dbReference type="Pfam" id="PF05050"/>
    </source>
</evidence>
<dbReference type="InterPro" id="IPR029063">
    <property type="entry name" value="SAM-dependent_MTases_sf"/>
</dbReference>
<protein>
    <recommendedName>
        <fullName evidence="1">Methyltransferase FkbM domain-containing protein</fullName>
    </recommendedName>
</protein>
<dbReference type="Gene3D" id="3.40.50.150">
    <property type="entry name" value="Vaccinia Virus protein VP39"/>
    <property type="match status" value="1"/>
</dbReference>
<dbReference type="Pfam" id="PF05050">
    <property type="entry name" value="Methyltransf_21"/>
    <property type="match status" value="1"/>
</dbReference>
<accession>A0A0F9HS03</accession>
<sequence>MSDTVSTRPARGPLKDQTLRILRDRDVPVGTVLDVGVCHGTPELMRVWPDRPHQLFEPVAEFADRIRHTYRNIDHELHGVAVGDTEGSAALKVASVLPDMEISHSSMVEGAGEGLRQVPRVTLDGFLEGRALAEPFLLKIDIDGHELKVLRGAARTLARCSIVIVECQKSELVQRIAAVQAAGFDLFDLSEPCYYDQVLWQCDAVLVRKGLLAEKFKSLSGKVEPGMYETFRG</sequence>
<dbReference type="SUPFAM" id="SSF53335">
    <property type="entry name" value="S-adenosyl-L-methionine-dependent methyltransferases"/>
    <property type="match status" value="1"/>
</dbReference>
<dbReference type="NCBIfam" id="TIGR01444">
    <property type="entry name" value="fkbM_fam"/>
    <property type="match status" value="1"/>
</dbReference>
<feature type="domain" description="Methyltransferase FkbM" evidence="1">
    <location>
        <begin position="55"/>
        <end position="170"/>
    </location>
</feature>
<dbReference type="PANTHER" id="PTHR36973:SF4">
    <property type="entry name" value="NODULATION PROTEIN"/>
    <property type="match status" value="1"/>
</dbReference>
<gene>
    <name evidence="2" type="ORF">LCGC14_1668440</name>
</gene>
<dbReference type="AlphaFoldDB" id="A0A0F9HS03"/>
<name>A0A0F9HS03_9ZZZZ</name>
<dbReference type="PANTHER" id="PTHR36973">
    <property type="entry name" value="SLL1456 PROTEIN-RELATED"/>
    <property type="match status" value="1"/>
</dbReference>
<dbReference type="GO" id="GO:0008171">
    <property type="term" value="F:O-methyltransferase activity"/>
    <property type="evidence" value="ECO:0007669"/>
    <property type="project" value="TreeGrafter"/>
</dbReference>